<feature type="region of interest" description="Disordered" evidence="6">
    <location>
        <begin position="20"/>
        <end position="100"/>
    </location>
</feature>
<keyword evidence="3 7" id="KW-0732">Signal</keyword>
<dbReference type="EMBL" id="GADI01006309">
    <property type="protein sequence ID" value="JAA67499.1"/>
    <property type="molecule type" value="mRNA"/>
</dbReference>
<dbReference type="GO" id="GO:0005576">
    <property type="term" value="C:extracellular region"/>
    <property type="evidence" value="ECO:0007669"/>
    <property type="project" value="UniProtKB-SubCell"/>
</dbReference>
<protein>
    <submittedName>
        <fullName evidence="8">Putative ixodes 8-cys protein</fullName>
    </submittedName>
</protein>
<feature type="compositionally biased region" description="Basic and acidic residues" evidence="6">
    <location>
        <begin position="61"/>
        <end position="70"/>
    </location>
</feature>
<feature type="compositionally biased region" description="Polar residues" evidence="6">
    <location>
        <begin position="35"/>
        <end position="60"/>
    </location>
</feature>
<sequence>MFKLKFFILFVLAGLCFGDSSGSETDASPEVAESSGGNSQDSGPSAQQQPSEQVGQSDMESSNKDKKSEGSEPNDGTSDGNSGDDGQNDESSTKRQNRTIGYELPEFVGDADKKRSYVVKLLAKCDSQNQLYKVNEKEIKVNFKNCTYTCLGLGTPPNNKVVRIPEGFVCDVQNMTCPKEGNCPSPPLPSC</sequence>
<dbReference type="InterPro" id="IPR021971">
    <property type="entry name" value="Salp15"/>
</dbReference>
<feature type="compositionally biased region" description="Low complexity" evidence="6">
    <location>
        <begin position="74"/>
        <end position="85"/>
    </location>
</feature>
<evidence type="ECO:0000256" key="3">
    <source>
        <dbReference type="ARBA" id="ARBA00022729"/>
    </source>
</evidence>
<proteinExistence type="evidence at transcript level"/>
<comment type="subcellular location">
    <subcellularLocation>
        <location evidence="1">Secreted</location>
    </subcellularLocation>
</comment>
<evidence type="ECO:0000256" key="5">
    <source>
        <dbReference type="ARBA" id="ARBA00034321"/>
    </source>
</evidence>
<accession>A0A0K8RAI2</accession>
<evidence type="ECO:0000256" key="2">
    <source>
        <dbReference type="ARBA" id="ARBA00022525"/>
    </source>
</evidence>
<name>A0A0K8RAI2_IXORI</name>
<evidence type="ECO:0000256" key="7">
    <source>
        <dbReference type="SAM" id="SignalP"/>
    </source>
</evidence>
<reference evidence="8" key="1">
    <citation type="submission" date="2012-12" db="EMBL/GenBank/DDBJ databases">
        <title>Identification and characterization of a phenylalanine ammonia-lyase gene family in Isatis indigotica Fort.</title>
        <authorList>
            <person name="Liu Q."/>
            <person name="Chen J."/>
            <person name="Zhou X."/>
            <person name="Di P."/>
            <person name="Xiao Y."/>
            <person name="Xuan H."/>
            <person name="Zhang L."/>
            <person name="Chen W."/>
        </authorList>
    </citation>
    <scope>NUCLEOTIDE SEQUENCE</scope>
    <source>
        <tissue evidence="8">Salivary gland</tissue>
    </source>
</reference>
<keyword evidence="4" id="KW-0325">Glycoprotein</keyword>
<feature type="signal peptide" evidence="7">
    <location>
        <begin position="1"/>
        <end position="18"/>
    </location>
</feature>
<organism evidence="8">
    <name type="scientific">Ixodes ricinus</name>
    <name type="common">Common tick</name>
    <name type="synonym">Acarus ricinus</name>
    <dbReference type="NCBI Taxonomy" id="34613"/>
    <lineage>
        <taxon>Eukaryota</taxon>
        <taxon>Metazoa</taxon>
        <taxon>Ecdysozoa</taxon>
        <taxon>Arthropoda</taxon>
        <taxon>Chelicerata</taxon>
        <taxon>Arachnida</taxon>
        <taxon>Acari</taxon>
        <taxon>Parasitiformes</taxon>
        <taxon>Ixodida</taxon>
        <taxon>Ixodoidea</taxon>
        <taxon>Ixodidae</taxon>
        <taxon>Ixodinae</taxon>
        <taxon>Ixodes</taxon>
    </lineage>
</organism>
<feature type="chain" id="PRO_5005516862" evidence="7">
    <location>
        <begin position="19"/>
        <end position="191"/>
    </location>
</feature>
<evidence type="ECO:0000256" key="1">
    <source>
        <dbReference type="ARBA" id="ARBA00004613"/>
    </source>
</evidence>
<keyword evidence="2" id="KW-0964">Secreted</keyword>
<evidence type="ECO:0000313" key="8">
    <source>
        <dbReference type="EMBL" id="JAA67499.1"/>
    </source>
</evidence>
<dbReference type="AlphaFoldDB" id="A0A0K8RAI2"/>
<evidence type="ECO:0000256" key="4">
    <source>
        <dbReference type="ARBA" id="ARBA00023180"/>
    </source>
</evidence>
<dbReference type="Pfam" id="PF12115">
    <property type="entry name" value="Salp15"/>
    <property type="match status" value="1"/>
</dbReference>
<evidence type="ECO:0000256" key="6">
    <source>
        <dbReference type="SAM" id="MobiDB-lite"/>
    </source>
</evidence>
<comment type="similarity">
    <text evidence="5">Belongs to the salp15 family.</text>
</comment>